<dbReference type="EMBL" id="GEDG01030426">
    <property type="protein sequence ID" value="JAP11941.1"/>
    <property type="molecule type" value="Transcribed_RNA"/>
</dbReference>
<protein>
    <submittedName>
        <fullName evidence="1">Putative ovule protein</fullName>
    </submittedName>
</protein>
<organism evidence="1">
    <name type="scientific">Solanum chacoense</name>
    <name type="common">Chaco potato</name>
    <dbReference type="NCBI Taxonomy" id="4108"/>
    <lineage>
        <taxon>Eukaryota</taxon>
        <taxon>Viridiplantae</taxon>
        <taxon>Streptophyta</taxon>
        <taxon>Embryophyta</taxon>
        <taxon>Tracheophyta</taxon>
        <taxon>Spermatophyta</taxon>
        <taxon>Magnoliopsida</taxon>
        <taxon>eudicotyledons</taxon>
        <taxon>Gunneridae</taxon>
        <taxon>Pentapetalae</taxon>
        <taxon>asterids</taxon>
        <taxon>lamiids</taxon>
        <taxon>Solanales</taxon>
        <taxon>Solanaceae</taxon>
        <taxon>Solanoideae</taxon>
        <taxon>Solaneae</taxon>
        <taxon>Solanum</taxon>
    </lineage>
</organism>
<reference evidence="1" key="1">
    <citation type="submission" date="2015-12" db="EMBL/GenBank/DDBJ databases">
        <title>Gene expression during late stages of embryo sac development: a critical building block for successful pollen-pistil interactions.</title>
        <authorList>
            <person name="Liu Y."/>
            <person name="Joly V."/>
            <person name="Sabar M."/>
            <person name="Matton D.P."/>
        </authorList>
    </citation>
    <scope>NUCLEOTIDE SEQUENCE</scope>
</reference>
<dbReference type="AlphaFoldDB" id="A0A0V0GV36"/>
<proteinExistence type="predicted"/>
<evidence type="ECO:0000313" key="1">
    <source>
        <dbReference type="EMBL" id="JAP11941.1"/>
    </source>
</evidence>
<name>A0A0V0GV36_SOLCH</name>
<accession>A0A0V0GV36</accession>
<sequence>MCHPALLMVSTPSSKPCFIAWKHTYILRNLLLPFAKASSDIFITTSESRLLSRNSCAYTSNLL</sequence>